<keyword evidence="5" id="KW-1185">Reference proteome</keyword>
<dbReference type="AlphaFoldDB" id="A0A7J7P9W7"/>
<feature type="compositionally biased region" description="Low complexity" evidence="2">
    <location>
        <begin position="495"/>
        <end position="510"/>
    </location>
</feature>
<dbReference type="GO" id="GO:0005681">
    <property type="term" value="C:spliceosomal complex"/>
    <property type="evidence" value="ECO:0007669"/>
    <property type="project" value="TreeGrafter"/>
</dbReference>
<dbReference type="InterPro" id="IPR036483">
    <property type="entry name" value="PWI_dom_sf"/>
</dbReference>
<feature type="compositionally biased region" description="Basic and acidic residues" evidence="2">
    <location>
        <begin position="593"/>
        <end position="643"/>
    </location>
</feature>
<feature type="compositionally biased region" description="Low complexity" evidence="2">
    <location>
        <begin position="283"/>
        <end position="293"/>
    </location>
</feature>
<organism evidence="4 5">
    <name type="scientific">Kingdonia uniflora</name>
    <dbReference type="NCBI Taxonomy" id="39325"/>
    <lineage>
        <taxon>Eukaryota</taxon>
        <taxon>Viridiplantae</taxon>
        <taxon>Streptophyta</taxon>
        <taxon>Embryophyta</taxon>
        <taxon>Tracheophyta</taxon>
        <taxon>Spermatophyta</taxon>
        <taxon>Magnoliopsida</taxon>
        <taxon>Ranunculales</taxon>
        <taxon>Circaeasteraceae</taxon>
        <taxon>Kingdonia</taxon>
    </lineage>
</organism>
<feature type="region of interest" description="Disordered" evidence="2">
    <location>
        <begin position="149"/>
        <end position="854"/>
    </location>
</feature>
<keyword evidence="1" id="KW-0507">mRNA processing</keyword>
<feature type="compositionally biased region" description="Basic residues" evidence="2">
    <location>
        <begin position="202"/>
        <end position="217"/>
    </location>
</feature>
<dbReference type="SUPFAM" id="SSF101233">
    <property type="entry name" value="PWI domain"/>
    <property type="match status" value="1"/>
</dbReference>
<dbReference type="SMART" id="SM00311">
    <property type="entry name" value="PWI"/>
    <property type="match status" value="1"/>
</dbReference>
<dbReference type="InterPro" id="IPR052225">
    <property type="entry name" value="Ser/Arg_repetitive_matrix"/>
</dbReference>
<protein>
    <recommendedName>
        <fullName evidence="3">PWI domain-containing protein</fullName>
    </recommendedName>
</protein>
<feature type="compositionally biased region" description="Polar residues" evidence="2">
    <location>
        <begin position="707"/>
        <end position="721"/>
    </location>
</feature>
<dbReference type="Pfam" id="PF01480">
    <property type="entry name" value="PWI"/>
    <property type="match status" value="1"/>
</dbReference>
<feature type="compositionally biased region" description="Basic residues" evidence="2">
    <location>
        <begin position="786"/>
        <end position="808"/>
    </location>
</feature>
<feature type="compositionally biased region" description="Polar residues" evidence="2">
    <location>
        <begin position="675"/>
        <end position="686"/>
    </location>
</feature>
<dbReference type="EMBL" id="JACGCM010000135">
    <property type="protein sequence ID" value="KAF6175978.1"/>
    <property type="molecule type" value="Genomic_DNA"/>
</dbReference>
<evidence type="ECO:0000313" key="4">
    <source>
        <dbReference type="EMBL" id="KAF6175978.1"/>
    </source>
</evidence>
<sequence>MSGGFFRGTSADQDTRFSNKQAKLMKSQKFAPELDHLVDMGKVKMDVLKPWIATRVTELLGFEDEVLINFIYGLLDGKVVNGKEIQIQITGFMEKNTGKFMKELWVLLLSAEKNASGVPQQFLDAKEEEIRKKKDEADRITSEIQKKRKEAELEKQKKMDVDVDASKAVDDASEKISKHMLPRTDDDKGSGEENGSRENQRHKSRSLSRSPLSRRRSISPERQYRSSRKRSLSPRRNRSPRRPRSPLRRRSPHSRRRSSSRSWRRSPSPRRRRSPSPSRRRSPSPARRISSSPARRRSPSPVKRRLPTPARRRTPPPIRRRSPSPSRRRSPSPIRRRSPIHTRRRSPAPSRRWSPSIRRRSPPPRRRSPSPLRRRSPLSPPLRRSPSPLRKRSPQPRSPTLRRRSPLRSPRQRQRSPYRARRSLSRDQDVRSNGFESKRYRDDYITQRTHLRRSPTPDSPGREAEHTLSRRPIILRSPQRDPKDRSNVRRKDPELSLSPEKSPSRSKSLPMSGKSSPSEDRRSPSESPVRQTRERIMHSDGASLVRQTRVGVTRHDSLKTARHEEAGHTRGQRTDSPHKSTKHSPIIGVQRKIYKEDLHQEKYTREELSGHRSGESRSRLDITEANKNDRDRKSDKASKRIDHPGSPTEEVEYSPGRKDGKISSLDNIPEKKPSSKQLESDSYSNDRLQKANASEELKDHTEKHSHLQTVVDSGRSHNNNRVDAFDSDLKGNGKKGPEHLGKRKNKRSEKHDMTSDDASSPDSEVDEKKEAKRRRKEEKRSLRKEEKRRRREERHRRREERRARKLKVKSVNTVTPPSDIEKKQNDSDDSDDDFSPSRNSRLKDTREMESETKKLEIELREKALQSLRAKKGVNP</sequence>
<reference evidence="4 5" key="1">
    <citation type="journal article" date="2020" name="IScience">
        <title>Genome Sequencing of the Endangered Kingdonia uniflora (Circaeasteraceae, Ranunculales) Reveals Potential Mechanisms of Evolutionary Specialization.</title>
        <authorList>
            <person name="Sun Y."/>
            <person name="Deng T."/>
            <person name="Zhang A."/>
            <person name="Moore M.J."/>
            <person name="Landis J.B."/>
            <person name="Lin N."/>
            <person name="Zhang H."/>
            <person name="Zhang X."/>
            <person name="Huang J."/>
            <person name="Zhang X."/>
            <person name="Sun H."/>
            <person name="Wang H."/>
        </authorList>
    </citation>
    <scope>NUCLEOTIDE SEQUENCE [LARGE SCALE GENOMIC DNA]</scope>
    <source>
        <strain evidence="4">TB1705</strain>
        <tissue evidence="4">Leaf</tissue>
    </source>
</reference>
<gene>
    <name evidence="4" type="ORF">GIB67_026611</name>
</gene>
<feature type="domain" description="PWI" evidence="3">
    <location>
        <begin position="27"/>
        <end position="125"/>
    </location>
</feature>
<proteinExistence type="predicted"/>
<dbReference type="GO" id="GO:0006397">
    <property type="term" value="P:mRNA processing"/>
    <property type="evidence" value="ECO:0007669"/>
    <property type="project" value="UniProtKB-KW"/>
</dbReference>
<feature type="compositionally biased region" description="Basic residues" evidence="2">
    <location>
        <begin position="389"/>
        <end position="423"/>
    </location>
</feature>
<feature type="compositionally biased region" description="Basic and acidic residues" evidence="2">
    <location>
        <begin position="478"/>
        <end position="494"/>
    </location>
</feature>
<dbReference type="Gene3D" id="1.20.1390.10">
    <property type="entry name" value="PWI domain"/>
    <property type="match status" value="1"/>
</dbReference>
<feature type="compositionally biased region" description="Basic and acidic residues" evidence="2">
    <location>
        <begin position="841"/>
        <end position="854"/>
    </location>
</feature>
<feature type="compositionally biased region" description="Low complexity" evidence="2">
    <location>
        <begin position="347"/>
        <end position="356"/>
    </location>
</feature>
<feature type="compositionally biased region" description="Basic residues" evidence="2">
    <location>
        <begin position="294"/>
        <end position="346"/>
    </location>
</feature>
<accession>A0A7J7P9W7</accession>
<comment type="caution">
    <text evidence="4">The sequence shown here is derived from an EMBL/GenBank/DDBJ whole genome shotgun (WGS) entry which is preliminary data.</text>
</comment>
<dbReference type="OrthoDB" id="163257at2759"/>
<evidence type="ECO:0000256" key="1">
    <source>
        <dbReference type="ARBA" id="ARBA00022664"/>
    </source>
</evidence>
<feature type="compositionally biased region" description="Basic residues" evidence="2">
    <location>
        <begin position="225"/>
        <end position="282"/>
    </location>
</feature>
<evidence type="ECO:0000256" key="2">
    <source>
        <dbReference type="SAM" id="MobiDB-lite"/>
    </source>
</evidence>
<evidence type="ECO:0000259" key="3">
    <source>
        <dbReference type="PROSITE" id="PS51025"/>
    </source>
</evidence>
<dbReference type="GO" id="GO:0048024">
    <property type="term" value="P:regulation of mRNA splicing, via spliceosome"/>
    <property type="evidence" value="ECO:0007669"/>
    <property type="project" value="TreeGrafter"/>
</dbReference>
<feature type="compositionally biased region" description="Basic and acidic residues" evidence="2">
    <location>
        <begin position="149"/>
        <end position="201"/>
    </location>
</feature>
<feature type="compositionally biased region" description="Basic and acidic residues" evidence="2">
    <location>
        <begin position="723"/>
        <end position="740"/>
    </location>
</feature>
<dbReference type="PROSITE" id="PS51025">
    <property type="entry name" value="PWI"/>
    <property type="match status" value="1"/>
</dbReference>
<dbReference type="InterPro" id="IPR002483">
    <property type="entry name" value="PWI_dom"/>
</dbReference>
<evidence type="ECO:0000313" key="5">
    <source>
        <dbReference type="Proteomes" id="UP000541444"/>
    </source>
</evidence>
<dbReference type="Proteomes" id="UP000541444">
    <property type="component" value="Unassembled WGS sequence"/>
</dbReference>
<dbReference type="PANTHER" id="PTHR23148:SF0">
    <property type="entry name" value="SERINE_ARGININE REPETITIVE MATRIX PROTEIN 1"/>
    <property type="match status" value="1"/>
</dbReference>
<feature type="compositionally biased region" description="Basic and acidic residues" evidence="2">
    <location>
        <begin position="687"/>
        <end position="705"/>
    </location>
</feature>
<feature type="compositionally biased region" description="Basic and acidic residues" evidence="2">
    <location>
        <begin position="553"/>
        <end position="578"/>
    </location>
</feature>
<feature type="compositionally biased region" description="Basic residues" evidence="2">
    <location>
        <begin position="357"/>
        <end position="376"/>
    </location>
</feature>
<dbReference type="PANTHER" id="PTHR23148">
    <property type="entry name" value="SERINE/ARGININE REGULATED NUCLEAR MATRIX PROTEIN"/>
    <property type="match status" value="1"/>
</dbReference>
<dbReference type="GO" id="GO:0003723">
    <property type="term" value="F:RNA binding"/>
    <property type="evidence" value="ECO:0007669"/>
    <property type="project" value="TreeGrafter"/>
</dbReference>
<name>A0A7J7P9W7_9MAGN</name>
<feature type="compositionally biased region" description="Basic and acidic residues" evidence="2">
    <location>
        <begin position="424"/>
        <end position="445"/>
    </location>
</feature>